<organism evidence="2 3">
    <name type="scientific">Neisseria mucosa C102</name>
    <dbReference type="NCBI Taxonomy" id="435832"/>
    <lineage>
        <taxon>Bacteria</taxon>
        <taxon>Pseudomonadati</taxon>
        <taxon>Pseudomonadota</taxon>
        <taxon>Betaproteobacteria</taxon>
        <taxon>Neisseriales</taxon>
        <taxon>Neisseriaceae</taxon>
        <taxon>Neisseria</taxon>
    </lineage>
</organism>
<accession>A0ABP2KBT8</accession>
<feature type="region of interest" description="Disordered" evidence="1">
    <location>
        <begin position="1"/>
        <end position="55"/>
    </location>
</feature>
<comment type="caution">
    <text evidence="2">The sequence shown here is derived from an EMBL/GenBank/DDBJ whole genome shotgun (WGS) entry which is preliminary data.</text>
</comment>
<feature type="compositionally biased region" description="Polar residues" evidence="1">
    <location>
        <begin position="1"/>
        <end position="22"/>
    </location>
</feature>
<evidence type="ECO:0000313" key="3">
    <source>
        <dbReference type="Proteomes" id="UP000003612"/>
    </source>
</evidence>
<reference evidence="2 3" key="1">
    <citation type="submission" date="2010-12" db="EMBL/GenBank/DDBJ databases">
        <title>The Genome Sequence of Neisseria mucosa strain C102.</title>
        <authorList>
            <consortium name="The Broad Institute Genome Sequencing Platform"/>
            <person name="Earl A."/>
            <person name="Ward D."/>
            <person name="Feldgarden M."/>
            <person name="Gevers D."/>
            <person name="Sibley C.D."/>
            <person name="Field T.R."/>
            <person name="Grinwis M."/>
            <person name="Eshaghurshan C.S."/>
            <person name="Surette M."/>
            <person name="Young S.K."/>
            <person name="Zeng Q."/>
            <person name="Gargeya S."/>
            <person name="Fitzgerald M."/>
            <person name="Haas B."/>
            <person name="Abouelleil A."/>
            <person name="Alvarado L."/>
            <person name="Arachchi H.M."/>
            <person name="Berlin A."/>
            <person name="Brown A."/>
            <person name="Chapman S.B."/>
            <person name="Chen Z."/>
            <person name="Dunbar C."/>
            <person name="Freedman E."/>
            <person name="Gearin G."/>
            <person name="Gellesch M."/>
            <person name="Goldberg J."/>
            <person name="Griggs A."/>
            <person name="Gujja S."/>
            <person name="Heilman E."/>
            <person name="Heiman D."/>
            <person name="Howarth C."/>
            <person name="Larson L."/>
            <person name="Lui A."/>
            <person name="MacDonald P.J.P."/>
            <person name="Mehta T."/>
            <person name="Montmayeur A."/>
            <person name="Murphy C."/>
            <person name="Neiman D."/>
            <person name="Pearson M."/>
            <person name="Priest M."/>
            <person name="Roberts A."/>
            <person name="Saif S."/>
            <person name="Shea T."/>
            <person name="Shenoy N."/>
            <person name="Sisk P."/>
            <person name="Stolte C."/>
            <person name="Sykes S."/>
            <person name="White J."/>
            <person name="Yandava C."/>
            <person name="Nusbaum C."/>
            <person name="Birren B."/>
        </authorList>
    </citation>
    <scope>NUCLEOTIDE SEQUENCE [LARGE SCALE GENOMIC DNA]</scope>
    <source>
        <strain evidence="2 3">C102</strain>
    </source>
</reference>
<evidence type="ECO:0000256" key="1">
    <source>
        <dbReference type="SAM" id="MobiDB-lite"/>
    </source>
</evidence>
<dbReference type="EMBL" id="ACRG01000010">
    <property type="protein sequence ID" value="EFV80339.1"/>
    <property type="molecule type" value="Genomic_DNA"/>
</dbReference>
<gene>
    <name evidence="2" type="ORF">HMPREF0604_01478</name>
</gene>
<feature type="compositionally biased region" description="Polar residues" evidence="1">
    <location>
        <begin position="32"/>
        <end position="55"/>
    </location>
</feature>
<dbReference type="Proteomes" id="UP000003612">
    <property type="component" value="Unassembled WGS sequence"/>
</dbReference>
<name>A0ABP2KBT8_NEIMU</name>
<sequence>MFQTAFITSNQNNKITALQTKNTKPKSKRDNPSYNKTLPIRPTSSCRFTSSPICT</sequence>
<keyword evidence="3" id="KW-1185">Reference proteome</keyword>
<protein>
    <submittedName>
        <fullName evidence="2">Uncharacterized protein</fullName>
    </submittedName>
</protein>
<proteinExistence type="predicted"/>
<evidence type="ECO:0000313" key="2">
    <source>
        <dbReference type="EMBL" id="EFV80339.1"/>
    </source>
</evidence>